<protein>
    <recommendedName>
        <fullName evidence="4">THO complex subunit 1</fullName>
    </recommendedName>
</protein>
<reference evidence="2 3" key="1">
    <citation type="submission" date="2020-12" db="EMBL/GenBank/DDBJ databases">
        <title>Metabolic potential, ecology and presence of endohyphal bacteria is reflected in genomic diversity of Mucoromycotina.</title>
        <authorList>
            <person name="Muszewska A."/>
            <person name="Okrasinska A."/>
            <person name="Steczkiewicz K."/>
            <person name="Drgas O."/>
            <person name="Orlowska M."/>
            <person name="Perlinska-Lenart U."/>
            <person name="Aleksandrzak-Piekarczyk T."/>
            <person name="Szatraj K."/>
            <person name="Zielenkiewicz U."/>
            <person name="Pilsyk S."/>
            <person name="Malc E."/>
            <person name="Mieczkowski P."/>
            <person name="Kruszewska J.S."/>
            <person name="Biernat P."/>
            <person name="Pawlowska J."/>
        </authorList>
    </citation>
    <scope>NUCLEOTIDE SEQUENCE [LARGE SCALE GENOMIC DNA]</scope>
    <source>
        <strain evidence="2 3">CBS 142.35</strain>
    </source>
</reference>
<dbReference type="EMBL" id="JAEPRB010000144">
    <property type="protein sequence ID" value="KAG2220331.1"/>
    <property type="molecule type" value="Genomic_DNA"/>
</dbReference>
<dbReference type="OrthoDB" id="9402762at2759"/>
<dbReference type="Pfam" id="PF11957">
    <property type="entry name" value="efThoc1"/>
    <property type="match status" value="1"/>
</dbReference>
<dbReference type="Proteomes" id="UP000646827">
    <property type="component" value="Unassembled WGS sequence"/>
</dbReference>
<feature type="compositionally biased region" description="Basic and acidic residues" evidence="1">
    <location>
        <begin position="592"/>
        <end position="605"/>
    </location>
</feature>
<dbReference type="GO" id="GO:0006406">
    <property type="term" value="P:mRNA export from nucleus"/>
    <property type="evidence" value="ECO:0007669"/>
    <property type="project" value="TreeGrafter"/>
</dbReference>
<sequence>MSTTQYQLFHERIGEAINQCIDACPMTIKPVSETSNVIIEDLVRSTLGPLASAENILNINLMDDKPDWRKHGTELAFRRVLLDLVNRLPETNPQHFQRLFNGLDIVLAAIDLGFLEPVVCLTLLEELLDVHTIYGCEQLFDYIEKRKSRLTVNMIPGRGKGLVLLRMCNEMLRRLSKEKNTVFCGRILMFLANSFPLGERSGVNLRGEFNTESVSYDKDEDVDADPNMTEEEKTFYKLFWSTRKYFSNPPIIFQNNGFNELRKGGDAILDRFKQISNNEEAVSGTGAKRKRNDVMDIDGDEVNNDTVKQMLDEINREYQFPRLLSSRKLLELEIEDTRFRRNVIVQFLILFQYLNGFTQEEKEETQKLLNSRGATKQSLVLPNFTLEGDELEWVRNTEKSMLELLKLTKPHGELYTDIVETVLRHERNWIIWKAAGCPAFEKPPITLPEDINQMRQDKRNRLSKSFLSTYRFAYGNPETTKMYGGQEQQKLIDAMQSRGKLPESVEIIDAALSKIEQQKQGLSVIERYDIANGAIFQTTRLLFNSQAALIPKMYNIKKEVYRSFKEPPKKEEGEEKEKEGTQVTTGKIGVSVDEKDERHLEAEID</sequence>
<feature type="non-terminal residue" evidence="2">
    <location>
        <position position="1"/>
    </location>
</feature>
<dbReference type="InterPro" id="IPR021861">
    <property type="entry name" value="THO_THOC1"/>
</dbReference>
<comment type="caution">
    <text evidence="2">The sequence shown here is derived from an EMBL/GenBank/DDBJ whole genome shotgun (WGS) entry which is preliminary data.</text>
</comment>
<gene>
    <name evidence="2" type="ORF">INT45_004016</name>
</gene>
<name>A0A8H7S057_9FUNG</name>
<evidence type="ECO:0000313" key="2">
    <source>
        <dbReference type="EMBL" id="KAG2220331.1"/>
    </source>
</evidence>
<dbReference type="AlphaFoldDB" id="A0A8H7S057"/>
<keyword evidence="3" id="KW-1185">Reference proteome</keyword>
<accession>A0A8H7S057</accession>
<evidence type="ECO:0000256" key="1">
    <source>
        <dbReference type="SAM" id="MobiDB-lite"/>
    </source>
</evidence>
<dbReference type="PANTHER" id="PTHR13265">
    <property type="entry name" value="THO COMPLEX SUBUNIT 1"/>
    <property type="match status" value="1"/>
</dbReference>
<evidence type="ECO:0008006" key="4">
    <source>
        <dbReference type="Google" id="ProtNLM"/>
    </source>
</evidence>
<dbReference type="PANTHER" id="PTHR13265:SF0">
    <property type="entry name" value="HPR1"/>
    <property type="match status" value="1"/>
</dbReference>
<feature type="region of interest" description="Disordered" evidence="1">
    <location>
        <begin position="565"/>
        <end position="605"/>
    </location>
</feature>
<proteinExistence type="predicted"/>
<organism evidence="2 3">
    <name type="scientific">Circinella minor</name>
    <dbReference type="NCBI Taxonomy" id="1195481"/>
    <lineage>
        <taxon>Eukaryota</taxon>
        <taxon>Fungi</taxon>
        <taxon>Fungi incertae sedis</taxon>
        <taxon>Mucoromycota</taxon>
        <taxon>Mucoromycotina</taxon>
        <taxon>Mucoromycetes</taxon>
        <taxon>Mucorales</taxon>
        <taxon>Lichtheimiaceae</taxon>
        <taxon>Circinella</taxon>
    </lineage>
</organism>
<dbReference type="GO" id="GO:0000445">
    <property type="term" value="C:THO complex part of transcription export complex"/>
    <property type="evidence" value="ECO:0007669"/>
    <property type="project" value="TreeGrafter"/>
</dbReference>
<evidence type="ECO:0000313" key="3">
    <source>
        <dbReference type="Proteomes" id="UP000646827"/>
    </source>
</evidence>
<feature type="compositionally biased region" description="Basic and acidic residues" evidence="1">
    <location>
        <begin position="565"/>
        <end position="580"/>
    </location>
</feature>